<accession>W1Q405</accession>
<reference evidence="5" key="1">
    <citation type="submission" date="2013-06" db="EMBL/GenBank/DDBJ databases">
        <authorList>
            <person name="Weinstock G."/>
            <person name="Sodergren E."/>
            <person name="Clifton S."/>
            <person name="Fulton L."/>
            <person name="Fulton B."/>
            <person name="Courtney L."/>
            <person name="Fronick C."/>
            <person name="Harrison M."/>
            <person name="Strong C."/>
            <person name="Farmer C."/>
            <person name="Delahaunty K."/>
            <person name="Markovic C."/>
            <person name="Hall O."/>
            <person name="Minx P."/>
            <person name="Tomlinson C."/>
            <person name="Mitreva M."/>
            <person name="Nelson J."/>
            <person name="Hou S."/>
            <person name="Wollam A."/>
            <person name="Pepin K.H."/>
            <person name="Johnson M."/>
            <person name="Bhonagiri V."/>
            <person name="Nash W.E."/>
            <person name="Warren W."/>
            <person name="Chinwalla A."/>
            <person name="Mardis E.R."/>
            <person name="Wilson R.K."/>
        </authorList>
    </citation>
    <scope>NUCLEOTIDE SEQUENCE [LARGE SCALE GENOMIC DNA]</scope>
    <source>
        <strain evidence="5">ATCC 49176</strain>
    </source>
</reference>
<dbReference type="STRING" id="592010.GCWU000182_000645"/>
<dbReference type="InterPro" id="IPR036390">
    <property type="entry name" value="WH_DNA-bd_sf"/>
</dbReference>
<keyword evidence="6" id="KW-1185">Reference proteome</keyword>
<dbReference type="InterPro" id="IPR011991">
    <property type="entry name" value="ArsR-like_HTH"/>
</dbReference>
<dbReference type="InterPro" id="IPR002577">
    <property type="entry name" value="HTH_HxlR"/>
</dbReference>
<dbReference type="EMBL" id="ACIN03000004">
    <property type="protein sequence ID" value="ESK65911.1"/>
    <property type="molecule type" value="Genomic_DNA"/>
</dbReference>
<dbReference type="HOGENOM" id="CLU_111585_5_0_9"/>
<organism evidence="5 6">
    <name type="scientific">Abiotrophia defectiva ATCC 49176</name>
    <dbReference type="NCBI Taxonomy" id="592010"/>
    <lineage>
        <taxon>Bacteria</taxon>
        <taxon>Bacillati</taxon>
        <taxon>Bacillota</taxon>
        <taxon>Bacilli</taxon>
        <taxon>Lactobacillales</taxon>
        <taxon>Aerococcaceae</taxon>
        <taxon>Abiotrophia</taxon>
    </lineage>
</organism>
<name>W1Q405_ABIDE</name>
<keyword evidence="1" id="KW-0805">Transcription regulation</keyword>
<gene>
    <name evidence="5" type="ORF">GCWU000182_000645</name>
</gene>
<protein>
    <submittedName>
        <fullName evidence="5">HTH-type transcriptional activator HxlR family protein</fullName>
    </submittedName>
</protein>
<comment type="caution">
    <text evidence="5">The sequence shown here is derived from an EMBL/GenBank/DDBJ whole genome shotgun (WGS) entry which is preliminary data.</text>
</comment>
<dbReference type="AlphaFoldDB" id="W1Q405"/>
<dbReference type="InterPro" id="IPR036388">
    <property type="entry name" value="WH-like_DNA-bd_sf"/>
</dbReference>
<evidence type="ECO:0000313" key="5">
    <source>
        <dbReference type="EMBL" id="ESK65911.1"/>
    </source>
</evidence>
<dbReference type="PANTHER" id="PTHR33204">
    <property type="entry name" value="TRANSCRIPTIONAL REGULATOR, MARR FAMILY"/>
    <property type="match status" value="1"/>
</dbReference>
<sequence length="147" mass="16992">MFFSTRKTFVLDDSIITLYNILSIKIIYTKEVNDMTRFSSDKLPTCPFVVTQKVLSGKWAILILHALEQGPKRFNALHRELSGITQATLTKQLRQLEEDGIILRKAYPQIPPKVEYQLTEIGTEFRLVLEQLGTWGGKYIQFLKNQD</sequence>
<evidence type="ECO:0000256" key="3">
    <source>
        <dbReference type="ARBA" id="ARBA00023163"/>
    </source>
</evidence>
<dbReference type="Gene3D" id="1.10.10.10">
    <property type="entry name" value="Winged helix-like DNA-binding domain superfamily/Winged helix DNA-binding domain"/>
    <property type="match status" value="1"/>
</dbReference>
<dbReference type="Pfam" id="PF01638">
    <property type="entry name" value="HxlR"/>
    <property type="match status" value="1"/>
</dbReference>
<proteinExistence type="predicted"/>
<dbReference type="Proteomes" id="UP000019050">
    <property type="component" value="Unassembled WGS sequence"/>
</dbReference>
<feature type="domain" description="HTH hxlR-type" evidence="4">
    <location>
        <begin position="46"/>
        <end position="144"/>
    </location>
</feature>
<dbReference type="eggNOG" id="COG1733">
    <property type="taxonomic scope" value="Bacteria"/>
</dbReference>
<evidence type="ECO:0000256" key="1">
    <source>
        <dbReference type="ARBA" id="ARBA00023015"/>
    </source>
</evidence>
<keyword evidence="3" id="KW-0804">Transcription</keyword>
<evidence type="ECO:0000313" key="6">
    <source>
        <dbReference type="Proteomes" id="UP000019050"/>
    </source>
</evidence>
<keyword evidence="2" id="KW-0238">DNA-binding</keyword>
<dbReference type="GO" id="GO:0003677">
    <property type="term" value="F:DNA binding"/>
    <property type="evidence" value="ECO:0007669"/>
    <property type="project" value="UniProtKB-KW"/>
</dbReference>
<dbReference type="SUPFAM" id="SSF46785">
    <property type="entry name" value="Winged helix' DNA-binding domain"/>
    <property type="match status" value="1"/>
</dbReference>
<dbReference type="PROSITE" id="PS51118">
    <property type="entry name" value="HTH_HXLR"/>
    <property type="match status" value="1"/>
</dbReference>
<evidence type="ECO:0000259" key="4">
    <source>
        <dbReference type="PROSITE" id="PS51118"/>
    </source>
</evidence>
<dbReference type="CDD" id="cd00090">
    <property type="entry name" value="HTH_ARSR"/>
    <property type="match status" value="1"/>
</dbReference>
<evidence type="ECO:0000256" key="2">
    <source>
        <dbReference type="ARBA" id="ARBA00023125"/>
    </source>
</evidence>